<dbReference type="Proteomes" id="UP000659630">
    <property type="component" value="Unassembled WGS sequence"/>
</dbReference>
<feature type="transmembrane region" description="Helical" evidence="6">
    <location>
        <begin position="43"/>
        <end position="63"/>
    </location>
</feature>
<evidence type="ECO:0000256" key="3">
    <source>
        <dbReference type="ARBA" id="ARBA00022692"/>
    </source>
</evidence>
<dbReference type="RefSeq" id="WP_186887776.1">
    <property type="nucleotide sequence ID" value="NZ_JACONZ010000002.1"/>
</dbReference>
<dbReference type="PANTHER" id="PTHR30250">
    <property type="entry name" value="PST FAMILY PREDICTED COLANIC ACID TRANSPORTER"/>
    <property type="match status" value="1"/>
</dbReference>
<keyword evidence="3 6" id="KW-0812">Transmembrane</keyword>
<gene>
    <name evidence="7" type="ORF">H8S23_07850</name>
</gene>
<feature type="transmembrane region" description="Helical" evidence="6">
    <location>
        <begin position="325"/>
        <end position="342"/>
    </location>
</feature>
<feature type="transmembrane region" description="Helical" evidence="6">
    <location>
        <begin position="354"/>
        <end position="373"/>
    </location>
</feature>
<reference evidence="7" key="1">
    <citation type="submission" date="2020-08" db="EMBL/GenBank/DDBJ databases">
        <title>Genome public.</title>
        <authorList>
            <person name="Liu C."/>
            <person name="Sun Q."/>
        </authorList>
    </citation>
    <scope>NUCLEOTIDE SEQUENCE</scope>
    <source>
        <strain evidence="7">BX8</strain>
    </source>
</reference>
<dbReference type="Pfam" id="PF01943">
    <property type="entry name" value="Polysacc_synt"/>
    <property type="match status" value="1"/>
</dbReference>
<evidence type="ECO:0000256" key="5">
    <source>
        <dbReference type="ARBA" id="ARBA00023136"/>
    </source>
</evidence>
<dbReference type="EMBL" id="JACONZ010000002">
    <property type="protein sequence ID" value="MBC5581422.1"/>
    <property type="molecule type" value="Genomic_DNA"/>
</dbReference>
<proteinExistence type="predicted"/>
<evidence type="ECO:0000313" key="8">
    <source>
        <dbReference type="Proteomes" id="UP000659630"/>
    </source>
</evidence>
<keyword evidence="2" id="KW-1003">Cell membrane</keyword>
<feature type="transmembrane region" description="Helical" evidence="6">
    <location>
        <begin position="278"/>
        <end position="305"/>
    </location>
</feature>
<dbReference type="InterPro" id="IPR002797">
    <property type="entry name" value="Polysacc_synth"/>
</dbReference>
<keyword evidence="8" id="KW-1185">Reference proteome</keyword>
<evidence type="ECO:0000313" key="7">
    <source>
        <dbReference type="EMBL" id="MBC5581422.1"/>
    </source>
</evidence>
<protein>
    <submittedName>
        <fullName evidence="7">Lipopolysaccharide biosynthesis protein</fullName>
    </submittedName>
</protein>
<feature type="transmembrane region" description="Helical" evidence="6">
    <location>
        <begin position="84"/>
        <end position="104"/>
    </location>
</feature>
<evidence type="ECO:0000256" key="1">
    <source>
        <dbReference type="ARBA" id="ARBA00004651"/>
    </source>
</evidence>
<name>A0A923L156_9FIRM</name>
<dbReference type="GO" id="GO:0005886">
    <property type="term" value="C:plasma membrane"/>
    <property type="evidence" value="ECO:0007669"/>
    <property type="project" value="UniProtKB-SubCell"/>
</dbReference>
<keyword evidence="5 6" id="KW-0472">Membrane</keyword>
<feature type="transmembrane region" description="Helical" evidence="6">
    <location>
        <begin position="379"/>
        <end position="405"/>
    </location>
</feature>
<feature type="transmembrane region" description="Helical" evidence="6">
    <location>
        <begin position="245"/>
        <end position="266"/>
    </location>
</feature>
<evidence type="ECO:0000256" key="2">
    <source>
        <dbReference type="ARBA" id="ARBA00022475"/>
    </source>
</evidence>
<sequence length="413" mass="45796">METEHHVTRQDVVWNMAGSTASAIASAVMVLGVTRIAGAENGGVFSIAFSTAQMLMMLGNYGIRTYQVSDAQQRFSFGDYFWNRVLTCALMMLSSVLWCLFSRYEWEKSIVVLLVSACRMVEAFADVLEGRMHQQYHLSIAGKSLALRTFCYSTVFFASLIITGNLIVSSCAMLVATSLCVAVYTFPNERKKCAGRERTMPGNVLQLLQTCFPLFISMFLLMYIVNSPKYAIDALRAEQEQACYAILYLPAQVIALFSTYIFKPMINELTKNWQEKKFHYFFGAITKVALGLLGVTLFGMLGAYLLGIPILSLLSALDLSSYKGALVLIMLGGGFSAFASMLTQVLTIMRRQRAVMVGYLITAGIALVIPYMMVRRNGVLYASASYVILMMLLSATQFIPIATAAKTFYSVEK</sequence>
<dbReference type="PANTHER" id="PTHR30250:SF11">
    <property type="entry name" value="O-ANTIGEN TRANSPORTER-RELATED"/>
    <property type="match status" value="1"/>
</dbReference>
<feature type="transmembrane region" description="Helical" evidence="6">
    <location>
        <begin position="207"/>
        <end position="225"/>
    </location>
</feature>
<feature type="transmembrane region" description="Helical" evidence="6">
    <location>
        <begin position="12"/>
        <end position="37"/>
    </location>
</feature>
<feature type="transmembrane region" description="Helical" evidence="6">
    <location>
        <begin position="167"/>
        <end position="186"/>
    </location>
</feature>
<organism evidence="7 8">
    <name type="scientific">Anaerofilum hominis</name>
    <dbReference type="NCBI Taxonomy" id="2763016"/>
    <lineage>
        <taxon>Bacteria</taxon>
        <taxon>Bacillati</taxon>
        <taxon>Bacillota</taxon>
        <taxon>Clostridia</taxon>
        <taxon>Eubacteriales</taxon>
        <taxon>Oscillospiraceae</taxon>
        <taxon>Anaerofilum</taxon>
    </lineage>
</organism>
<dbReference type="InterPro" id="IPR050833">
    <property type="entry name" value="Poly_Biosynth_Transport"/>
</dbReference>
<accession>A0A923L156</accession>
<comment type="subcellular location">
    <subcellularLocation>
        <location evidence="1">Cell membrane</location>
        <topology evidence="1">Multi-pass membrane protein</topology>
    </subcellularLocation>
</comment>
<dbReference type="AlphaFoldDB" id="A0A923L156"/>
<comment type="caution">
    <text evidence="7">The sequence shown here is derived from an EMBL/GenBank/DDBJ whole genome shotgun (WGS) entry which is preliminary data.</text>
</comment>
<evidence type="ECO:0000256" key="6">
    <source>
        <dbReference type="SAM" id="Phobius"/>
    </source>
</evidence>
<keyword evidence="4 6" id="KW-1133">Transmembrane helix</keyword>
<evidence type="ECO:0000256" key="4">
    <source>
        <dbReference type="ARBA" id="ARBA00022989"/>
    </source>
</evidence>